<keyword evidence="1" id="KW-0489">Methyltransferase</keyword>
<dbReference type="InterPro" id="IPR004839">
    <property type="entry name" value="Aminotransferase_I/II_large"/>
</dbReference>
<sequence length="1120" mass="124385">MTLEEFLKQCQQSGDAAYAAFKSLLEKLEDPKTRTEARVFLSDLQSRVGSSDDCFHKYYFRIQDIYLDRYEACDMLVVLHSEHILHYVQAIREGRKKLTMMVIPSIFMPEDWSFTFYEGLNRHPDSIFKEKTVAELGCGNGWITIAIAEKWLPAKVYGLDINPRAVKVSCINLYMNAFDEKGQPIYDAEKKTLLDRVEFHESDLLSYCREHDIKLERIVGCIPQILNPNPEAMSKMITENASEEFLHSLSNYCALQGFLEDQFGLGLIARAVEEGIAVIKPTGIMIFNMGGRPGQGVCRRLFERRGFRVTRLWQTKAGGTRTAWAYGKAGGRISHGLSVYSCQLHQPNQVKVIFEFLRSGFQEISSSLDLSFEDDLVADEKIPFLAYLSSVLKENSCFPYEPPAGCKRFRNLIAGFMKTYHHIPLTADNVVVFPSRTVAIENALRLFSPNLAIVDEHLTRNLPRKWLTSLAIEAIPNFGITVCSGKIKVYSDLEVAFVISEEEAILKALSKTVEILEGNTSLISQYYYGCIFHELLSFQLTDRHPHLERRSEKSKSVEVIGFATSAISVLSNAELSISDDGYPLVRMDVDQWFLPVPSPVKAAIFESFSRQNMTESEIDVTPCIKQFVQTEYGFPTDSGTEFIFSDCSQALLSKLVLCCIQEGGTMCFPAGSNGNYVSVAKFLKANTVHIPTNSERGFKLTEDILIKVLETMKKPWVYISGPTINPTGLLYSNQEMENILSACARFGARVVIDTSFSGLEFEYEGWGGWNLGSCLSKISSSGNPSFCVSLLGGLSLKLLSGALKFAFLALNEPILIEAFHSFPGLSKPHCTDKYTIKKLLSLREQKGGLLDVAMEQIRILENRAKCLKEVTVSPLHPETAENGLSDDVVTVIEAPRQSDLMIELIKRLKPQVVVTGIAHFEAVTSSAFVQLLDATGEIGSRLFLDISDHFELSSLPGTIGVLKYLSGTPLPSHAAIVCGLVKNQVSRAEPDEGRTQPGLLIIALDEEPGKSFDVLENCGWDVLRPCAGVSMVAKPSFLGKAVKVNHSLKHTGSGEKDATYEIKLTDASLREAVAKTTGLCINSGSWTGIPGYCRFTIALEESEFEQALACLVKFKSIVDN</sequence>
<accession>A0A2P5XDA4</accession>
<dbReference type="PANTHER" id="PTHR47087:SF1">
    <property type="entry name" value="METHIONINE S-METHYLTRANSFERASE"/>
    <property type="match status" value="1"/>
</dbReference>
<dbReference type="InterPro" id="IPR025714">
    <property type="entry name" value="Methyltranfer_dom"/>
</dbReference>
<dbReference type="EC" id="2.1.1.12" evidence="1"/>
<name>A0A2P5XDA4_GOSBA</name>
<evidence type="ECO:0000256" key="1">
    <source>
        <dbReference type="PROSITE-ProRule" id="PRU00888"/>
    </source>
</evidence>
<dbReference type="Gene3D" id="3.40.50.150">
    <property type="entry name" value="Vaccinia Virus protein VP39"/>
    <property type="match status" value="1"/>
</dbReference>
<proteinExistence type="inferred from homology"/>
<comment type="similarity">
    <text evidence="1">Belongs to the class I-like SAM-binding methyltransferase superfamily.</text>
</comment>
<evidence type="ECO:0000313" key="5">
    <source>
        <dbReference type="Proteomes" id="UP000239757"/>
    </source>
</evidence>
<dbReference type="GO" id="GO:0030170">
    <property type="term" value="F:pyridoxal phosphate binding"/>
    <property type="evidence" value="ECO:0007669"/>
    <property type="project" value="InterPro"/>
</dbReference>
<evidence type="ECO:0000313" key="4">
    <source>
        <dbReference type="EMBL" id="PPS01323.1"/>
    </source>
</evidence>
<dbReference type="InterPro" id="IPR029063">
    <property type="entry name" value="SAM-dependent_MTases_sf"/>
</dbReference>
<dbReference type="Pfam" id="PF00155">
    <property type="entry name" value="Aminotran_1_2"/>
    <property type="match status" value="1"/>
</dbReference>
<dbReference type="Proteomes" id="UP000239757">
    <property type="component" value="Unassembled WGS sequence"/>
</dbReference>
<dbReference type="CDD" id="cd02440">
    <property type="entry name" value="AdoMet_MTases"/>
    <property type="match status" value="1"/>
</dbReference>
<dbReference type="InterPro" id="IPR015424">
    <property type="entry name" value="PyrdxlP-dep_Trfase"/>
</dbReference>
<dbReference type="InterPro" id="IPR025779">
    <property type="entry name" value="Met_S-MeTrfase"/>
</dbReference>
<gene>
    <name evidence="4" type="ORF">GOBAR_AA19340</name>
</gene>
<evidence type="ECO:0000259" key="2">
    <source>
        <dbReference type="Pfam" id="PF00155"/>
    </source>
</evidence>
<dbReference type="PROSITE" id="PS51555">
    <property type="entry name" value="SAM_MT12"/>
    <property type="match status" value="1"/>
</dbReference>
<dbReference type="GO" id="GO:0032259">
    <property type="term" value="P:methylation"/>
    <property type="evidence" value="ECO:0007669"/>
    <property type="project" value="UniProtKB-UniRule"/>
</dbReference>
<feature type="domain" description="Aminotransferase class I/classII large" evidence="2">
    <location>
        <begin position="618"/>
        <end position="762"/>
    </location>
</feature>
<protein>
    <recommendedName>
        <fullName evidence="1">methionine S-methyltransferase</fullName>
        <ecNumber evidence="1">2.1.1.12</ecNumber>
    </recommendedName>
</protein>
<dbReference type="Gene3D" id="3.40.640.10">
    <property type="entry name" value="Type I PLP-dependent aspartate aminotransferase-like (Major domain)"/>
    <property type="match status" value="2"/>
</dbReference>
<dbReference type="Pfam" id="PF13847">
    <property type="entry name" value="Methyltransf_31"/>
    <property type="match status" value="1"/>
</dbReference>
<keyword evidence="1" id="KW-0808">Transferase</keyword>
<dbReference type="SUPFAM" id="SSF53383">
    <property type="entry name" value="PLP-dependent transferases"/>
    <property type="match status" value="2"/>
</dbReference>
<dbReference type="GO" id="GO:0030732">
    <property type="term" value="F:methionine S-methyltransferase activity"/>
    <property type="evidence" value="ECO:0007669"/>
    <property type="project" value="UniProtKB-UniRule"/>
</dbReference>
<dbReference type="PANTHER" id="PTHR47087">
    <property type="entry name" value="METHIONINE S-METHYLTRANSFERASE"/>
    <property type="match status" value="1"/>
</dbReference>
<dbReference type="EMBL" id="KZ665129">
    <property type="protein sequence ID" value="PPS01323.1"/>
    <property type="molecule type" value="Genomic_DNA"/>
</dbReference>
<dbReference type="AlphaFoldDB" id="A0A2P5XDA4"/>
<feature type="domain" description="Methyltransferase" evidence="3">
    <location>
        <begin position="129"/>
        <end position="176"/>
    </location>
</feature>
<comment type="catalytic activity">
    <reaction evidence="1">
        <text>L-methionine + S-adenosyl-L-methionine = S-methyl-L-methionine + S-adenosyl-L-homocysteine</text>
        <dbReference type="Rhea" id="RHEA:13761"/>
        <dbReference type="ChEBI" id="CHEBI:57844"/>
        <dbReference type="ChEBI" id="CHEBI:57856"/>
        <dbReference type="ChEBI" id="CHEBI:58252"/>
        <dbReference type="ChEBI" id="CHEBI:59789"/>
        <dbReference type="EC" id="2.1.1.12"/>
    </reaction>
</comment>
<dbReference type="OrthoDB" id="540004at2759"/>
<dbReference type="SUPFAM" id="SSF53335">
    <property type="entry name" value="S-adenosyl-L-methionine-dependent methyltransferases"/>
    <property type="match status" value="1"/>
</dbReference>
<evidence type="ECO:0000259" key="3">
    <source>
        <dbReference type="Pfam" id="PF13847"/>
    </source>
</evidence>
<dbReference type="InterPro" id="IPR015421">
    <property type="entry name" value="PyrdxlP-dep_Trfase_major"/>
</dbReference>
<keyword evidence="1" id="KW-0949">S-adenosyl-L-methionine</keyword>
<reference evidence="4 5" key="1">
    <citation type="submission" date="2015-01" db="EMBL/GenBank/DDBJ databases">
        <title>Genome of allotetraploid Gossypium barbadense reveals genomic plasticity and fiber elongation in cotton evolution.</title>
        <authorList>
            <person name="Chen X."/>
            <person name="Liu X."/>
            <person name="Zhao B."/>
            <person name="Zheng H."/>
            <person name="Hu Y."/>
            <person name="Lu G."/>
            <person name="Yang C."/>
            <person name="Chen J."/>
            <person name="Shan C."/>
            <person name="Zhang L."/>
            <person name="Zhou Y."/>
            <person name="Wang L."/>
            <person name="Guo W."/>
            <person name="Bai Y."/>
            <person name="Ruan J."/>
            <person name="Shangguan X."/>
            <person name="Mao Y."/>
            <person name="Jiang J."/>
            <person name="Zhu Y."/>
            <person name="Lei J."/>
            <person name="Kang H."/>
            <person name="Chen S."/>
            <person name="He X."/>
            <person name="Wang R."/>
            <person name="Wang Y."/>
            <person name="Chen J."/>
            <person name="Wang L."/>
            <person name="Yu S."/>
            <person name="Wang B."/>
            <person name="Wei J."/>
            <person name="Song S."/>
            <person name="Lu X."/>
            <person name="Gao Z."/>
            <person name="Gu W."/>
            <person name="Deng X."/>
            <person name="Ma D."/>
            <person name="Wang S."/>
            <person name="Liang W."/>
            <person name="Fang L."/>
            <person name="Cai C."/>
            <person name="Zhu X."/>
            <person name="Zhou B."/>
            <person name="Zhang Y."/>
            <person name="Chen Z."/>
            <person name="Xu S."/>
            <person name="Zhu R."/>
            <person name="Wang S."/>
            <person name="Zhang T."/>
            <person name="Zhao G."/>
        </authorList>
    </citation>
    <scope>NUCLEOTIDE SEQUENCE [LARGE SCALE GENOMIC DNA]</scope>
    <source>
        <strain evidence="5">cv. Xinhai21</strain>
        <tissue evidence="4">Leaf</tissue>
    </source>
</reference>
<organism evidence="4 5">
    <name type="scientific">Gossypium barbadense</name>
    <name type="common">Sea Island cotton</name>
    <name type="synonym">Hibiscus barbadensis</name>
    <dbReference type="NCBI Taxonomy" id="3634"/>
    <lineage>
        <taxon>Eukaryota</taxon>
        <taxon>Viridiplantae</taxon>
        <taxon>Streptophyta</taxon>
        <taxon>Embryophyta</taxon>
        <taxon>Tracheophyta</taxon>
        <taxon>Spermatophyta</taxon>
        <taxon>Magnoliopsida</taxon>
        <taxon>eudicotyledons</taxon>
        <taxon>Gunneridae</taxon>
        <taxon>Pentapetalae</taxon>
        <taxon>rosids</taxon>
        <taxon>malvids</taxon>
        <taxon>Malvales</taxon>
        <taxon>Malvaceae</taxon>
        <taxon>Malvoideae</taxon>
        <taxon>Gossypium</taxon>
    </lineage>
</organism>